<reference evidence="1 2" key="1">
    <citation type="journal article" date="2014" name="Nature">
        <title>An environmental bacterial taxon with a large and distinct metabolic repertoire.</title>
        <authorList>
            <person name="Wilson M.C."/>
            <person name="Mori T."/>
            <person name="Ruckert C."/>
            <person name="Uria A.R."/>
            <person name="Helf M.J."/>
            <person name="Takada K."/>
            <person name="Gernert C."/>
            <person name="Steffens U.A."/>
            <person name="Heycke N."/>
            <person name="Schmitt S."/>
            <person name="Rinke C."/>
            <person name="Helfrich E.J."/>
            <person name="Brachmann A.O."/>
            <person name="Gurgui C."/>
            <person name="Wakimoto T."/>
            <person name="Kracht M."/>
            <person name="Crusemann M."/>
            <person name="Hentschel U."/>
            <person name="Abe I."/>
            <person name="Matsunaga S."/>
            <person name="Kalinowski J."/>
            <person name="Takeyama H."/>
            <person name="Piel J."/>
        </authorList>
    </citation>
    <scope>NUCLEOTIDE SEQUENCE [LARGE SCALE GENOMIC DNA]</scope>
    <source>
        <strain evidence="2">TSY2</strain>
    </source>
</reference>
<evidence type="ECO:0000313" key="1">
    <source>
        <dbReference type="EMBL" id="ETX04101.1"/>
    </source>
</evidence>
<dbReference type="AlphaFoldDB" id="W4M2A1"/>
<gene>
    <name evidence="1" type="ORF">ETSY2_30750</name>
</gene>
<organism evidence="1 2">
    <name type="scientific">Candidatus Entotheonella gemina</name>
    <dbReference type="NCBI Taxonomy" id="1429439"/>
    <lineage>
        <taxon>Bacteria</taxon>
        <taxon>Pseudomonadati</taxon>
        <taxon>Nitrospinota/Tectimicrobiota group</taxon>
        <taxon>Candidatus Tectimicrobiota</taxon>
        <taxon>Candidatus Entotheonellia</taxon>
        <taxon>Candidatus Entotheonellales</taxon>
        <taxon>Candidatus Entotheonellaceae</taxon>
        <taxon>Candidatus Entotheonella</taxon>
    </lineage>
</organism>
<evidence type="ECO:0000313" key="2">
    <source>
        <dbReference type="Proteomes" id="UP000019140"/>
    </source>
</evidence>
<dbReference type="Proteomes" id="UP000019140">
    <property type="component" value="Unassembled WGS sequence"/>
</dbReference>
<comment type="caution">
    <text evidence="1">The sequence shown here is derived from an EMBL/GenBank/DDBJ whole genome shotgun (WGS) entry which is preliminary data.</text>
</comment>
<dbReference type="HOGENOM" id="CLU_1640696_0_0_7"/>
<sequence>MQRSFLILALYLICLIVSLTLTISNALAGPTEREAALFVRNALDTSSPFSYWHGGETASPTVYFYMQHRAWNEGSHVMRHEGKKLLSCVASLLSASLSDDAKPIAATDHPRRYRILINPLPPGGGTQLAAEGLARSQSCPKGREQELILHLLMSKANPHTF</sequence>
<protein>
    <submittedName>
        <fullName evidence="1">Uncharacterized protein</fullName>
    </submittedName>
</protein>
<proteinExistence type="predicted"/>
<name>W4M2A1_9BACT</name>
<keyword evidence="2" id="KW-1185">Reference proteome</keyword>
<dbReference type="EMBL" id="AZHX01001306">
    <property type="protein sequence ID" value="ETX04101.1"/>
    <property type="molecule type" value="Genomic_DNA"/>
</dbReference>
<accession>W4M2A1</accession>